<dbReference type="Proteomes" id="UP000222950">
    <property type="component" value="Segment"/>
</dbReference>
<proteinExistence type="predicted"/>
<reference evidence="1 2" key="1">
    <citation type="submission" date="2016-12" db="EMBL/GenBank/DDBJ databases">
        <title>Characterization of two jumbo phages RP12 and RP31 infecting the phytopathogen Ralstonia solanacearum.</title>
        <authorList>
            <person name="Kawasaki T."/>
            <person name="Yoshikawa G."/>
            <person name="Ogata H."/>
            <person name="Yamada T."/>
        </authorList>
    </citation>
    <scope>NUCLEOTIDE SEQUENCE [LARGE SCALE GENOMIC DNA]</scope>
    <source>
        <strain evidence="1 2">RP31</strain>
    </source>
</reference>
<dbReference type="EMBL" id="AP017925">
    <property type="protein sequence ID" value="BAW19270.1"/>
    <property type="molecule type" value="Genomic_DNA"/>
</dbReference>
<sequence>MQSMYSASDELVGGFSTDPMLPNVVSLDLAEPLNNLSMYTNNLQEFAAPHELCVQKALELISKRSNYGLNLEAFRMELLDQVLVDSGSTEVNALVAGIKCICDFLLARFDMVAKFNADLFPYEFYRLVSGRYLFLSKIIIDANLPPIRPAVIAQPAYTYPEVQAGHRAHYFTQTDQCLVL</sequence>
<protein>
    <submittedName>
        <fullName evidence="1">Uncharacterized protein</fullName>
    </submittedName>
</protein>
<evidence type="ECO:0000313" key="2">
    <source>
        <dbReference type="Proteomes" id="UP000222950"/>
    </source>
</evidence>
<evidence type="ECO:0000313" key="1">
    <source>
        <dbReference type="EMBL" id="BAW19270.1"/>
    </source>
</evidence>
<organism evidence="1 2">
    <name type="scientific">Ralstonia phage RP31</name>
    <dbReference type="NCBI Taxonomy" id="1923890"/>
    <lineage>
        <taxon>Viruses</taxon>
        <taxon>Duplodnaviria</taxon>
        <taxon>Heunggongvirae</taxon>
        <taxon>Uroviricota</taxon>
        <taxon>Caudoviricetes</taxon>
        <taxon>Chimalliviridae</taxon>
        <taxon>Ripduovirus</taxon>
        <taxon>Ripduovirus RP12</taxon>
    </lineage>
</organism>
<accession>A0A1L7N1B4</accession>
<name>A0A1L7N1B4_9CAUD</name>